<reference evidence="1 2" key="2">
    <citation type="journal article" date="2009" name="Proc. Natl. Acad. Sci. U.S.A.">
        <title>On the chimeric nature, thermophilic origin, and phylogenetic placement of the Thermotogales.</title>
        <authorList>
            <person name="Zhaxybayeva O."/>
            <person name="Swithers K.S."/>
            <person name="Lapierre P."/>
            <person name="Fournier G.P."/>
            <person name="Bickhart D.M."/>
            <person name="DeBoy R.T."/>
            <person name="Nelson K.E."/>
            <person name="Nesbo C.L."/>
            <person name="Doolittle W.F."/>
            <person name="Gogarten J.P."/>
            <person name="Noll K.M."/>
        </authorList>
    </citation>
    <scope>NUCLEOTIDE SEQUENCE [LARGE SCALE GENOMIC DNA]</scope>
    <source>
        <strain evidence="2">ATCC BAA-488 / DSM 13995 / JCM 10881 / RKU-1</strain>
    </source>
</reference>
<dbReference type="STRING" id="390874.Tpet_1753"/>
<accession>A5INI1</accession>
<dbReference type="Proteomes" id="UP000006558">
    <property type="component" value="Chromosome"/>
</dbReference>
<name>A5INI1_THEP1</name>
<dbReference type="AlphaFoldDB" id="A5INI1"/>
<protein>
    <recommendedName>
        <fullName evidence="3">BREX-4 system phosphatase PglZ</fullName>
    </recommendedName>
</protein>
<dbReference type="Pfam" id="PF08665">
    <property type="entry name" value="PglZ"/>
    <property type="match status" value="1"/>
</dbReference>
<dbReference type="EMBL" id="CP000702">
    <property type="protein sequence ID" value="ABQ47754.1"/>
    <property type="molecule type" value="Genomic_DNA"/>
</dbReference>
<evidence type="ECO:0000313" key="1">
    <source>
        <dbReference type="EMBL" id="ABQ47754.1"/>
    </source>
</evidence>
<dbReference type="RefSeq" id="WP_011944160.1">
    <property type="nucleotide sequence ID" value="NC_009486.1"/>
</dbReference>
<dbReference type="eggNOG" id="ENOG5031UF6">
    <property type="taxonomic scope" value="Bacteria"/>
</dbReference>
<organism evidence="1 2">
    <name type="scientific">Thermotoga petrophila (strain ATCC BAA-488 / DSM 13995 / JCM 10881 / RKU-1)</name>
    <dbReference type="NCBI Taxonomy" id="390874"/>
    <lineage>
        <taxon>Bacteria</taxon>
        <taxon>Thermotogati</taxon>
        <taxon>Thermotogota</taxon>
        <taxon>Thermotogae</taxon>
        <taxon>Thermotogales</taxon>
        <taxon>Thermotogaceae</taxon>
        <taxon>Thermotoga</taxon>
    </lineage>
</organism>
<reference evidence="2" key="1">
    <citation type="submission" date="2007-05" db="EMBL/GenBank/DDBJ databases">
        <title>Complete sequence of Thermotoga petrophila RKU-1.</title>
        <authorList>
            <consortium name="US DOE Joint Genome Institute"/>
            <person name="Copeland A."/>
            <person name="Lucas S."/>
            <person name="Lapidus A."/>
            <person name="Barry K."/>
            <person name="Glavina del Rio T."/>
            <person name="Dalin E."/>
            <person name="Tice H."/>
            <person name="Pitluck S."/>
            <person name="Sims D."/>
            <person name="Brettin T."/>
            <person name="Bruce D."/>
            <person name="Detter J.C."/>
            <person name="Han C."/>
            <person name="Tapia R."/>
            <person name="Schmutz J."/>
            <person name="Larimer F."/>
            <person name="Land M."/>
            <person name="Hauser L."/>
            <person name="Kyrpides N."/>
            <person name="Mikhailova N."/>
            <person name="Nelson K."/>
            <person name="Gogarten J.P."/>
            <person name="Noll K."/>
            <person name="Richardson P."/>
        </authorList>
    </citation>
    <scope>NUCLEOTIDE SEQUENCE [LARGE SCALE GENOMIC DNA]</scope>
    <source>
        <strain evidence="2">ATCC BAA-488 / DSM 13995 / JCM 10881 / RKU-1</strain>
    </source>
</reference>
<evidence type="ECO:0008006" key="3">
    <source>
        <dbReference type="Google" id="ProtNLM"/>
    </source>
</evidence>
<dbReference type="HOGENOM" id="CLU_020625_0_0_0"/>
<gene>
    <name evidence="1" type="ordered locus">Tpet_1753</name>
</gene>
<proteinExistence type="predicted"/>
<sequence length="797" mass="95997">MKIENFYSLEKLYDRIKQDKNSKRISDRRFPIRLIFINSFEELQEIIRFLKDDCGAESKEITELLSSKDQWLTPNEIVNWIKGIYNNAVVTSLSEFLRFQNKENFYITLKKLTEIETQNNIRIYIPLVGLCERFKQEFWTNFYRKEEWAPIWKLESHSQKIIIYQINFELNYENLFLPENFEIVLTTEEWLNVWKKGNMKGILSLSKSLSCFYKNFLPDQVFELREISNQKEFLKDIFEINVPIEFKDDEKEFWNELIKEAVRYNQKGLTIENIFLSHFNLGSAEKLTSEEFLDRYLRTNEHYERWLIRNFLLSLGKFKSSYLYKCFERLGELKEKDLIEKLWLEIFNLPFETLTEDIFSERREFLNFIHKKLNISAQFIERKLDNALDNIKSYPLKKKLKYLTNITFIERRYIISELKNTNINIQEIIPDLKRVYPELAYYLDWDLIKPDNEVDNWILEYFKKYNCSKIRHTKSQKIEELISNKNKDKSTFSNWYYSLPKAEIAKDFKYVWIDGLGAEWFPLIVNLLNKYGKENGKIIKKKMLTRVNLPSITKCNRYEFERIEDLDNHIHNQKSYNYPDDLIKEIELIEEIVKKIMEMPDDRICIVSDHGFSFLCLKDFDNFKRFNFSNAEHEGRYMWIDKIDYKDDEYFIVWNVDEGNCRDRKVLVALKHVSLNNTPYREVHGGATPEEVLVPYIVIETEKNKDEIKYKIELTDPEVWITNPVVQFKIYPQPSYIPEAFFNEQLLNMSYEKENDIYKIDLKGLKAGTYTIMLKIGDMNYQINVTIRGGFKERDLL</sequence>
<evidence type="ECO:0000313" key="2">
    <source>
        <dbReference type="Proteomes" id="UP000006558"/>
    </source>
</evidence>
<dbReference type="KEGG" id="tpt:Tpet_1753"/>
<dbReference type="NCBIfam" id="NF033445">
    <property type="entry name" value="BREX_PglZ_4"/>
    <property type="match status" value="1"/>
</dbReference>